<dbReference type="Pfam" id="PF02358">
    <property type="entry name" value="Trehalose_PPase"/>
    <property type="match status" value="1"/>
</dbReference>
<evidence type="ECO:0000256" key="5">
    <source>
        <dbReference type="ARBA" id="ARBA00022842"/>
    </source>
</evidence>
<keyword evidence="3 6" id="KW-0479">Metal-binding</keyword>
<keyword evidence="4 6" id="KW-0378">Hydrolase</keyword>
<dbReference type="RefSeq" id="WP_138098034.1">
    <property type="nucleotide sequence ID" value="NZ_CP040428.1"/>
</dbReference>
<evidence type="ECO:0000256" key="6">
    <source>
        <dbReference type="RuleBase" id="RU361117"/>
    </source>
</evidence>
<accession>A0A4P8YPG1</accession>
<dbReference type="AlphaFoldDB" id="A0A4P8YPG1"/>
<dbReference type="NCBIfam" id="TIGR00685">
    <property type="entry name" value="T6PP"/>
    <property type="match status" value="1"/>
</dbReference>
<sequence>MTDDSSVPPLIPGHFGFFFDLDGTLAEIQPRPEQVFIPEPVRQLLGQLAELTQGAVALISGRSIVELDELAAPLRLPLAGVHGAERRDIHGKTHRFELAPALVARLQESLTHGLSPLEDTWLENKGAAFALHYRQAPQHAAAVMALAQGVVAQHPALVLQPGKCVVEIKAQAVNKGAAIEAFMSESPFNGRRPLFVGDDLTDESGFDVVNRLHGISIKVGEGETRAQLRLSGVGEVHRWLAQVVSQNGQQNDNFTMRRSGHESFSRSL</sequence>
<keyword evidence="8" id="KW-1185">Reference proteome</keyword>
<gene>
    <name evidence="7" type="primary">otsB</name>
    <name evidence="7" type="ORF">FEM41_20565</name>
</gene>
<dbReference type="InterPro" id="IPR003337">
    <property type="entry name" value="Trehalose_PPase"/>
</dbReference>
<dbReference type="InterPro" id="IPR036412">
    <property type="entry name" value="HAD-like_sf"/>
</dbReference>
<dbReference type="NCBIfam" id="NF007560">
    <property type="entry name" value="PRK10187.1"/>
    <property type="match status" value="1"/>
</dbReference>
<dbReference type="GO" id="GO:0005992">
    <property type="term" value="P:trehalose biosynthetic process"/>
    <property type="evidence" value="ECO:0007669"/>
    <property type="project" value="UniProtKB-UniPathway"/>
</dbReference>
<dbReference type="InterPro" id="IPR044651">
    <property type="entry name" value="OTSB-like"/>
</dbReference>
<evidence type="ECO:0000256" key="2">
    <source>
        <dbReference type="ARBA" id="ARBA00008770"/>
    </source>
</evidence>
<dbReference type="GO" id="GO:0004805">
    <property type="term" value="F:trehalose-phosphatase activity"/>
    <property type="evidence" value="ECO:0007669"/>
    <property type="project" value="UniProtKB-EC"/>
</dbReference>
<reference evidence="7 8" key="1">
    <citation type="submission" date="2019-05" db="EMBL/GenBank/DDBJ databases">
        <title>Complete genome sequence of Izhakiella calystegiae KSNA2, an endophyte isolated from beach morning glory (Calystegia soldanella).</title>
        <authorList>
            <person name="Jiang L."/>
            <person name="Jeong J.C."/>
            <person name="Kim C.Y."/>
            <person name="Kim D.H."/>
            <person name="Kim S.W."/>
            <person name="Lee j."/>
        </authorList>
    </citation>
    <scope>NUCLEOTIDE SEQUENCE [LARGE SCALE GENOMIC DNA]</scope>
    <source>
        <strain evidence="7 8">KSNA2</strain>
    </source>
</reference>
<organism evidence="7 8">
    <name type="scientific">Jejubacter calystegiae</name>
    <dbReference type="NCBI Taxonomy" id="2579935"/>
    <lineage>
        <taxon>Bacteria</taxon>
        <taxon>Pseudomonadati</taxon>
        <taxon>Pseudomonadota</taxon>
        <taxon>Gammaproteobacteria</taxon>
        <taxon>Enterobacterales</taxon>
        <taxon>Enterobacteriaceae</taxon>
        <taxon>Jejubacter</taxon>
    </lineage>
</organism>
<dbReference type="EC" id="3.1.3.12" evidence="6"/>
<dbReference type="PANTHER" id="PTHR43768:SF3">
    <property type="entry name" value="TREHALOSE 6-PHOSPHATE PHOSPHATASE"/>
    <property type="match status" value="1"/>
</dbReference>
<evidence type="ECO:0000313" key="8">
    <source>
        <dbReference type="Proteomes" id="UP000302163"/>
    </source>
</evidence>
<comment type="catalytic activity">
    <reaction evidence="6">
        <text>alpha,alpha-trehalose 6-phosphate + H2O = alpha,alpha-trehalose + phosphate</text>
        <dbReference type="Rhea" id="RHEA:23420"/>
        <dbReference type="ChEBI" id="CHEBI:15377"/>
        <dbReference type="ChEBI" id="CHEBI:16551"/>
        <dbReference type="ChEBI" id="CHEBI:43474"/>
        <dbReference type="ChEBI" id="CHEBI:58429"/>
        <dbReference type="EC" id="3.1.3.12"/>
    </reaction>
</comment>
<dbReference type="Gene3D" id="3.30.70.1020">
    <property type="entry name" value="Trehalose-6-phosphate phosphatase related protein, domain 2"/>
    <property type="match status" value="1"/>
</dbReference>
<keyword evidence="5 6" id="KW-0460">Magnesium</keyword>
<comment type="similarity">
    <text evidence="2 6">Belongs to the trehalose phosphatase family.</text>
</comment>
<dbReference type="Proteomes" id="UP000302163">
    <property type="component" value="Chromosome"/>
</dbReference>
<name>A0A4P8YPG1_9ENTR</name>
<dbReference type="OrthoDB" id="9814913at2"/>
<dbReference type="InterPro" id="IPR023214">
    <property type="entry name" value="HAD_sf"/>
</dbReference>
<comment type="cofactor">
    <cofactor evidence="6">
        <name>Mg(2+)</name>
        <dbReference type="ChEBI" id="CHEBI:18420"/>
    </cofactor>
</comment>
<dbReference type="UniPathway" id="UPA00299"/>
<comment type="pathway">
    <text evidence="1 6">Glycan biosynthesis; trehalose biosynthesis.</text>
</comment>
<evidence type="ECO:0000313" key="7">
    <source>
        <dbReference type="EMBL" id="QCT21878.1"/>
    </source>
</evidence>
<dbReference type="CDD" id="cd01627">
    <property type="entry name" value="HAD_TPP"/>
    <property type="match status" value="1"/>
</dbReference>
<dbReference type="PANTHER" id="PTHR43768">
    <property type="entry name" value="TREHALOSE 6-PHOSPHATE PHOSPHATASE"/>
    <property type="match status" value="1"/>
</dbReference>
<proteinExistence type="inferred from homology"/>
<dbReference type="SUPFAM" id="SSF56784">
    <property type="entry name" value="HAD-like"/>
    <property type="match status" value="1"/>
</dbReference>
<dbReference type="Gene3D" id="3.40.50.1000">
    <property type="entry name" value="HAD superfamily/HAD-like"/>
    <property type="match status" value="1"/>
</dbReference>
<dbReference type="NCBIfam" id="TIGR01484">
    <property type="entry name" value="HAD-SF-IIB"/>
    <property type="match status" value="1"/>
</dbReference>
<dbReference type="InterPro" id="IPR006379">
    <property type="entry name" value="HAD-SF_hydro_IIB"/>
</dbReference>
<dbReference type="GO" id="GO:0000287">
    <property type="term" value="F:magnesium ion binding"/>
    <property type="evidence" value="ECO:0007669"/>
    <property type="project" value="UniProtKB-ARBA"/>
</dbReference>
<evidence type="ECO:0000256" key="3">
    <source>
        <dbReference type="ARBA" id="ARBA00022723"/>
    </source>
</evidence>
<dbReference type="KEGG" id="izh:FEM41_20565"/>
<evidence type="ECO:0000256" key="4">
    <source>
        <dbReference type="ARBA" id="ARBA00022801"/>
    </source>
</evidence>
<dbReference type="EMBL" id="CP040428">
    <property type="protein sequence ID" value="QCT21878.1"/>
    <property type="molecule type" value="Genomic_DNA"/>
</dbReference>
<protein>
    <recommendedName>
        <fullName evidence="6">Trehalose 6-phosphate phosphatase</fullName>
        <ecNumber evidence="6">3.1.3.12</ecNumber>
    </recommendedName>
</protein>
<comment type="function">
    <text evidence="6">Removes the phosphate from trehalose 6-phosphate to produce free trehalose.</text>
</comment>
<evidence type="ECO:0000256" key="1">
    <source>
        <dbReference type="ARBA" id="ARBA00005199"/>
    </source>
</evidence>